<feature type="region of interest" description="Disordered" evidence="5">
    <location>
        <begin position="1"/>
        <end position="63"/>
    </location>
</feature>
<comment type="subunit">
    <text evidence="4">Component of the eukaryotic translation initiation factor 3 (eIF-3) complex.</text>
</comment>
<feature type="compositionally biased region" description="Acidic residues" evidence="5">
    <location>
        <begin position="25"/>
        <end position="47"/>
    </location>
</feature>
<organism evidence="6 7">
    <name type="scientific">Leptotrombidium deliense</name>
    <dbReference type="NCBI Taxonomy" id="299467"/>
    <lineage>
        <taxon>Eukaryota</taxon>
        <taxon>Metazoa</taxon>
        <taxon>Ecdysozoa</taxon>
        <taxon>Arthropoda</taxon>
        <taxon>Chelicerata</taxon>
        <taxon>Arachnida</taxon>
        <taxon>Acari</taxon>
        <taxon>Acariformes</taxon>
        <taxon>Trombidiformes</taxon>
        <taxon>Prostigmata</taxon>
        <taxon>Anystina</taxon>
        <taxon>Parasitengona</taxon>
        <taxon>Trombiculoidea</taxon>
        <taxon>Trombiculidae</taxon>
        <taxon>Leptotrombidium</taxon>
    </lineage>
</organism>
<evidence type="ECO:0000256" key="1">
    <source>
        <dbReference type="ARBA" id="ARBA00022490"/>
    </source>
</evidence>
<dbReference type="GO" id="GO:0016282">
    <property type="term" value="C:eukaryotic 43S preinitiation complex"/>
    <property type="evidence" value="ECO:0007669"/>
    <property type="project" value="UniProtKB-UniRule"/>
</dbReference>
<evidence type="ECO:0000256" key="3">
    <source>
        <dbReference type="ARBA" id="ARBA00022917"/>
    </source>
</evidence>
<dbReference type="PANTHER" id="PTHR21681">
    <property type="entry name" value="EUKARYOTIC TRANSLATION INITIATION FACTOR 3 SUBUNIT J"/>
    <property type="match status" value="1"/>
</dbReference>
<protein>
    <recommendedName>
        <fullName evidence="4">Eukaryotic translation initiation factor 3 subunit J</fullName>
        <shortName evidence="4">eIF3j</shortName>
    </recommendedName>
</protein>
<dbReference type="EMBL" id="NCKV01008455">
    <property type="protein sequence ID" value="RWS22559.1"/>
    <property type="molecule type" value="Genomic_DNA"/>
</dbReference>
<keyword evidence="4" id="KW-0175">Coiled coil</keyword>
<evidence type="ECO:0000313" key="7">
    <source>
        <dbReference type="Proteomes" id="UP000288716"/>
    </source>
</evidence>
<accession>A0A443S4W0</accession>
<evidence type="ECO:0000256" key="4">
    <source>
        <dbReference type="HAMAP-Rule" id="MF_03009"/>
    </source>
</evidence>
<dbReference type="GO" id="GO:0033290">
    <property type="term" value="C:eukaryotic 48S preinitiation complex"/>
    <property type="evidence" value="ECO:0007669"/>
    <property type="project" value="UniProtKB-UniRule"/>
</dbReference>
<name>A0A443S4W0_9ACAR</name>
<dbReference type="InterPro" id="IPR023194">
    <property type="entry name" value="eIF3-like_dom_sf"/>
</dbReference>
<feature type="compositionally biased region" description="Basic and acidic residues" evidence="5">
    <location>
        <begin position="48"/>
        <end position="58"/>
    </location>
</feature>
<dbReference type="AlphaFoldDB" id="A0A443S4W0"/>
<evidence type="ECO:0000256" key="2">
    <source>
        <dbReference type="ARBA" id="ARBA00022540"/>
    </source>
</evidence>
<dbReference type="STRING" id="299467.A0A443S4W0"/>
<dbReference type="Proteomes" id="UP000288716">
    <property type="component" value="Unassembled WGS sequence"/>
</dbReference>
<keyword evidence="2 4" id="KW-0396">Initiation factor</keyword>
<feature type="compositionally biased region" description="Basic and acidic residues" evidence="5">
    <location>
        <begin position="1"/>
        <end position="11"/>
    </location>
</feature>
<gene>
    <name evidence="6" type="ORF">B4U80_06791</name>
</gene>
<reference evidence="6 7" key="1">
    <citation type="journal article" date="2018" name="Gigascience">
        <title>Genomes of trombidid mites reveal novel predicted allergens and laterally-transferred genes associated with secondary metabolism.</title>
        <authorList>
            <person name="Dong X."/>
            <person name="Chaisiri K."/>
            <person name="Xia D."/>
            <person name="Armstrong S.D."/>
            <person name="Fang Y."/>
            <person name="Donnelly M.J."/>
            <person name="Kadowaki T."/>
            <person name="McGarry J.W."/>
            <person name="Darby A.C."/>
            <person name="Makepeace B.L."/>
        </authorList>
    </citation>
    <scope>NUCLEOTIDE SEQUENCE [LARGE SCALE GENOMIC DNA]</scope>
    <source>
        <strain evidence="6">UoL-UT</strain>
    </source>
</reference>
<dbReference type="InterPro" id="IPR013906">
    <property type="entry name" value="eIF3j"/>
</dbReference>
<dbReference type="HAMAP" id="MF_03009">
    <property type="entry name" value="eIF3j"/>
    <property type="match status" value="1"/>
</dbReference>
<dbReference type="OrthoDB" id="20381at2759"/>
<dbReference type="PANTHER" id="PTHR21681:SF0">
    <property type="entry name" value="EUKARYOTIC TRANSLATION INITIATION FACTOR 3 SUBUNIT J"/>
    <property type="match status" value="1"/>
</dbReference>
<keyword evidence="7" id="KW-1185">Reference proteome</keyword>
<keyword evidence="3 4" id="KW-0648">Protein biosynthesis</keyword>
<evidence type="ECO:0000256" key="5">
    <source>
        <dbReference type="SAM" id="MobiDB-lite"/>
    </source>
</evidence>
<comment type="function">
    <text evidence="4">Component of the eukaryotic translation initiation factor 3 (eIF-3) complex, which is involved in protein synthesis of a specialized repertoire of mRNAs and, together with other initiation factors, stimulates binding of mRNA and methionyl-tRNAi to the 40S ribosome. The eIF-3 complex specifically targets and initiates translation of a subset of mRNAs involved in cell proliferation.</text>
</comment>
<keyword evidence="1 4" id="KW-0963">Cytoplasm</keyword>
<dbReference type="GO" id="GO:0005852">
    <property type="term" value="C:eukaryotic translation initiation factor 3 complex"/>
    <property type="evidence" value="ECO:0007669"/>
    <property type="project" value="UniProtKB-UniRule"/>
</dbReference>
<proteinExistence type="inferred from homology"/>
<comment type="caution">
    <text evidence="6">The sequence shown here is derived from an EMBL/GenBank/DDBJ whole genome shotgun (WGS) entry which is preliminary data.</text>
</comment>
<dbReference type="Gene3D" id="1.10.246.60">
    <property type="entry name" value="Eukaryotic translation initiation factor 3 like domains"/>
    <property type="match status" value="1"/>
</dbReference>
<comment type="similarity">
    <text evidence="4">Belongs to the eIF-3 subunit J family.</text>
</comment>
<dbReference type="GO" id="GO:0003743">
    <property type="term" value="F:translation initiation factor activity"/>
    <property type="evidence" value="ECO:0007669"/>
    <property type="project" value="UniProtKB-UniRule"/>
</dbReference>
<dbReference type="GO" id="GO:0001732">
    <property type="term" value="P:formation of cytoplasmic translation initiation complex"/>
    <property type="evidence" value="ECO:0007669"/>
    <property type="project" value="UniProtKB-UniRule"/>
</dbReference>
<evidence type="ECO:0000313" key="6">
    <source>
        <dbReference type="EMBL" id="RWS22559.1"/>
    </source>
</evidence>
<sequence length="242" mass="28113">MSDADWDKEGFKTPIISTVRRDDRWEGEDEEEDIKDNWDDDDEEEVKSEEAEQKQPVEKKKKKNLAVIIAEKEEKRRKELEEKKRLLEEQAKASAPKTQEEILAERLQQQRLQEESDLMLAKEAFGVSDAKAEACGLDVVLSSKEDFDNFKKNIVTKLQAVQKSPHYLTFLETAFREICVTLETDDIKRISNNLNALYNEKLKAQKQSTKNKKKPKSTIKIERSDMDAFAGDDYGNEFDEFI</sequence>
<comment type="subcellular location">
    <subcellularLocation>
        <location evidence="4">Cytoplasm</location>
    </subcellularLocation>
</comment>
<dbReference type="VEuPathDB" id="VectorBase:LDEU009482"/>
<dbReference type="Pfam" id="PF08597">
    <property type="entry name" value="eIF3_subunit"/>
    <property type="match status" value="1"/>
</dbReference>
<feature type="coiled-coil region" evidence="4">
    <location>
        <begin position="63"/>
        <end position="124"/>
    </location>
</feature>